<gene>
    <name evidence="2" type="ORF">LSALG_LOCUS34782</name>
</gene>
<feature type="region of interest" description="Disordered" evidence="1">
    <location>
        <begin position="116"/>
        <end position="154"/>
    </location>
</feature>
<accession>A0AA35ZNQ2</accession>
<keyword evidence="3" id="KW-1185">Reference proteome</keyword>
<reference evidence="2" key="1">
    <citation type="submission" date="2023-04" db="EMBL/GenBank/DDBJ databases">
        <authorList>
            <person name="Vijverberg K."/>
            <person name="Xiong W."/>
            <person name="Schranz E."/>
        </authorList>
    </citation>
    <scope>NUCLEOTIDE SEQUENCE</scope>
</reference>
<evidence type="ECO:0000256" key="1">
    <source>
        <dbReference type="SAM" id="MobiDB-lite"/>
    </source>
</evidence>
<sequence length="154" mass="17831">MLTFLTAFMQAFKNDVDTTKHESGEKQHYLQRKKKRDLVLESWKWNEVIDLVSVDNQHQLTNEVDTTDTTDSVKPFKIPRLTIQSRNRFFKLRHLPDDEDYGNWLESPVAMNQPIQESDAPRQAEDDVGVIQQNPVGNDVHIPTGADVAWPDEE</sequence>
<evidence type="ECO:0000313" key="3">
    <source>
        <dbReference type="Proteomes" id="UP001177003"/>
    </source>
</evidence>
<evidence type="ECO:0000313" key="2">
    <source>
        <dbReference type="EMBL" id="CAI9295866.1"/>
    </source>
</evidence>
<organism evidence="2 3">
    <name type="scientific">Lactuca saligna</name>
    <name type="common">Willowleaf lettuce</name>
    <dbReference type="NCBI Taxonomy" id="75948"/>
    <lineage>
        <taxon>Eukaryota</taxon>
        <taxon>Viridiplantae</taxon>
        <taxon>Streptophyta</taxon>
        <taxon>Embryophyta</taxon>
        <taxon>Tracheophyta</taxon>
        <taxon>Spermatophyta</taxon>
        <taxon>Magnoliopsida</taxon>
        <taxon>eudicotyledons</taxon>
        <taxon>Gunneridae</taxon>
        <taxon>Pentapetalae</taxon>
        <taxon>asterids</taxon>
        <taxon>campanulids</taxon>
        <taxon>Asterales</taxon>
        <taxon>Asteraceae</taxon>
        <taxon>Cichorioideae</taxon>
        <taxon>Cichorieae</taxon>
        <taxon>Lactucinae</taxon>
        <taxon>Lactuca</taxon>
    </lineage>
</organism>
<protein>
    <submittedName>
        <fullName evidence="2">Uncharacterized protein</fullName>
    </submittedName>
</protein>
<proteinExistence type="predicted"/>
<dbReference type="Proteomes" id="UP001177003">
    <property type="component" value="Chromosome 8"/>
</dbReference>
<name>A0AA35ZNQ2_LACSI</name>
<dbReference type="EMBL" id="OX465084">
    <property type="protein sequence ID" value="CAI9295866.1"/>
    <property type="molecule type" value="Genomic_DNA"/>
</dbReference>
<dbReference type="AlphaFoldDB" id="A0AA35ZNQ2"/>